<organism evidence="2 3">
    <name type="scientific">Alkaliphilus serpentinus</name>
    <dbReference type="NCBI Taxonomy" id="1482731"/>
    <lineage>
        <taxon>Bacteria</taxon>
        <taxon>Bacillati</taxon>
        <taxon>Bacillota</taxon>
        <taxon>Clostridia</taxon>
        <taxon>Peptostreptococcales</taxon>
        <taxon>Natronincolaceae</taxon>
        <taxon>Alkaliphilus</taxon>
    </lineage>
</organism>
<feature type="coiled-coil region" evidence="1">
    <location>
        <begin position="117"/>
        <end position="144"/>
    </location>
</feature>
<proteinExistence type="predicted"/>
<dbReference type="AlphaFoldDB" id="A0A833HM59"/>
<reference evidence="2 3" key="1">
    <citation type="submission" date="2019-10" db="EMBL/GenBank/DDBJ databases">
        <title>Alkaliphilus serpentinus sp. nov. and Alkaliphilus pronyensis sp. nov., two novel anaerobic alkaliphilic species isolated from the serpentinized-hosted hydrothermal field of the Prony Bay (New Caledonia).</title>
        <authorList>
            <person name="Postec A."/>
        </authorList>
    </citation>
    <scope>NUCLEOTIDE SEQUENCE [LARGE SCALE GENOMIC DNA]</scope>
    <source>
        <strain evidence="2 3">LacT</strain>
    </source>
</reference>
<evidence type="ECO:0000313" key="2">
    <source>
        <dbReference type="EMBL" id="KAB3527203.1"/>
    </source>
</evidence>
<evidence type="ECO:0000256" key="1">
    <source>
        <dbReference type="SAM" id="Coils"/>
    </source>
</evidence>
<gene>
    <name evidence="2" type="ORF">F8153_12840</name>
</gene>
<keyword evidence="3" id="KW-1185">Reference proteome</keyword>
<dbReference type="EMBL" id="WBZB01000046">
    <property type="protein sequence ID" value="KAB3527203.1"/>
    <property type="molecule type" value="Genomic_DNA"/>
</dbReference>
<protein>
    <submittedName>
        <fullName evidence="2">Uncharacterized protein</fullName>
    </submittedName>
</protein>
<name>A0A833HM59_9FIRM</name>
<sequence length="159" mass="18830">MEFEKLGIKDVAQLLKNIAISRDLTYQEHEIPASVDIHNTIFNYLREVKRFKLNKNRVSAFHEKKHYWCTCEREIRKQLLKKYFTNIIGVLFEADFLIADNPSDDFDILHLIGDISEKNIEHMSDEIKEKLREYNNKLTKTKTIKAININMAKELLCND</sequence>
<accession>A0A833HM59</accession>
<dbReference type="Proteomes" id="UP000465601">
    <property type="component" value="Unassembled WGS sequence"/>
</dbReference>
<evidence type="ECO:0000313" key="3">
    <source>
        <dbReference type="Proteomes" id="UP000465601"/>
    </source>
</evidence>
<comment type="caution">
    <text evidence="2">The sequence shown here is derived from an EMBL/GenBank/DDBJ whole genome shotgun (WGS) entry which is preliminary data.</text>
</comment>
<keyword evidence="1" id="KW-0175">Coiled coil</keyword>